<dbReference type="EMBL" id="MBAD02002707">
    <property type="protein sequence ID" value="RLN45256.1"/>
    <property type="molecule type" value="Genomic_DNA"/>
</dbReference>
<dbReference type="Gene3D" id="3.80.10.10">
    <property type="entry name" value="Ribonuclease Inhibitor"/>
    <property type="match status" value="1"/>
</dbReference>
<dbReference type="PANTHER" id="PTHR44329">
    <property type="entry name" value="SERINE/THREONINE-PROTEIN KINASE TNNI3K-RELATED"/>
    <property type="match status" value="1"/>
</dbReference>
<dbReference type="Gene3D" id="1.10.510.10">
    <property type="entry name" value="Transferase(Phosphotransferase) domain 1"/>
    <property type="match status" value="1"/>
</dbReference>
<dbReference type="PROSITE" id="PS00108">
    <property type="entry name" value="PROTEIN_KINASE_ST"/>
    <property type="match status" value="1"/>
</dbReference>
<feature type="transmembrane region" description="Helical" evidence="4">
    <location>
        <begin position="261"/>
        <end position="282"/>
    </location>
</feature>
<gene>
    <name evidence="6" type="ORF">BBJ29_002528</name>
    <name evidence="7" type="ORF">BBP00_00004814</name>
</gene>
<dbReference type="Proteomes" id="UP000284657">
    <property type="component" value="Unassembled WGS sequence"/>
</dbReference>
<evidence type="ECO:0000313" key="6">
    <source>
        <dbReference type="EMBL" id="RLN45256.1"/>
    </source>
</evidence>
<dbReference type="PROSITE" id="PS51450">
    <property type="entry name" value="LRR"/>
    <property type="match status" value="1"/>
</dbReference>
<dbReference type="InterPro" id="IPR032675">
    <property type="entry name" value="LRR_dom_sf"/>
</dbReference>
<dbReference type="AlphaFoldDB" id="A0A3F2RS63"/>
<name>A0A3F2RS63_9STRA</name>
<dbReference type="OrthoDB" id="4062651at2759"/>
<dbReference type="InterPro" id="IPR000719">
    <property type="entry name" value="Prot_kinase_dom"/>
</dbReference>
<organism evidence="7 8">
    <name type="scientific">Phytophthora kernoviae</name>
    <dbReference type="NCBI Taxonomy" id="325452"/>
    <lineage>
        <taxon>Eukaryota</taxon>
        <taxon>Sar</taxon>
        <taxon>Stramenopiles</taxon>
        <taxon>Oomycota</taxon>
        <taxon>Peronosporomycetes</taxon>
        <taxon>Peronosporales</taxon>
        <taxon>Peronosporaceae</taxon>
        <taxon>Phytophthora</taxon>
    </lineage>
</organism>
<protein>
    <recommendedName>
        <fullName evidence="5">Protein kinase domain-containing protein</fullName>
    </recommendedName>
</protein>
<keyword evidence="1" id="KW-0433">Leucine-rich repeat</keyword>
<comment type="caution">
    <text evidence="7">The sequence shown here is derived from an EMBL/GenBank/DDBJ whole genome shotgun (WGS) entry which is preliminary data.</text>
</comment>
<dbReference type="InterPro" id="IPR008271">
    <property type="entry name" value="Ser/Thr_kinase_AS"/>
</dbReference>
<dbReference type="PANTHER" id="PTHR44329:SF214">
    <property type="entry name" value="PROTEIN KINASE DOMAIN-CONTAINING PROTEIN"/>
    <property type="match status" value="1"/>
</dbReference>
<keyword evidence="4" id="KW-1133">Transmembrane helix</keyword>
<dbReference type="Gene3D" id="3.30.200.20">
    <property type="entry name" value="Phosphorylase Kinase, domain 1"/>
    <property type="match status" value="1"/>
</dbReference>
<keyword evidence="4" id="KW-0812">Transmembrane</keyword>
<evidence type="ECO:0000256" key="4">
    <source>
        <dbReference type="SAM" id="Phobius"/>
    </source>
</evidence>
<sequence>MCLDAYNSVSKKITVFVKEPASSDAWTDSASGSSAAAFPSAAIDTVSGVQYAEATRNIQITGFDDTNVQKGSLKEVSFNEKSFSTATVLEDLTMENCNLASLPSQLGDLSGKNLVTLNLNKNTLTSITDSDDAVTTTLQSLTSLNLSDNSIATFDVVLSAITTLDLSDNKLDAFPSVIFNMSDLNILHIAGNSISSLSVTPTQYSFLRKLSSESTLAITSSSCDSGGTATDVLDSVVCLSDDTASSTDGSSSSSSSSSNTLIIVVVVLAVVVVLGVAGFFFYRRRVKNRGFYLSSTPNMLPTPPSMINNTPGHTTGSRGRASSQQQLPTVGSQPRSSIPNIFQPASILEKNKNMLDVQPRRSSAQSTVPIGVGGRHSRSSVINPNVYRIPSDEINFTRTIAKGAFGEVWLASYGKDLVAVKKLITVEGTSVQDFVSELNLLASLSHRCILSLIGACWDEELTDIQIVMEYMDSGDLLSVLRRNPPSVLMWENGKATYCVQICEAVYYLHSLQPALIHRDIKSRNILVDSEKGAKLSDFGESRERTVARTMTAGVGTARWVAPEIILGEDYSELADIYSLGVLLTELDTHQIPYQKLGLEESMIVQQVAVGKLRPKVSDTCPEIIRRLTHECLQYDPSLRPSAARVLQTLMASPLVRRPSIALAD</sequence>
<evidence type="ECO:0000313" key="8">
    <source>
        <dbReference type="Proteomes" id="UP000277300"/>
    </source>
</evidence>
<dbReference type="InterPro" id="IPR001245">
    <property type="entry name" value="Ser-Thr/Tyr_kinase_cat_dom"/>
</dbReference>
<feature type="domain" description="Protein kinase" evidence="5">
    <location>
        <begin position="394"/>
        <end position="655"/>
    </location>
</feature>
<accession>A0A3F2RS63</accession>
<keyword evidence="2" id="KW-0677">Repeat</keyword>
<evidence type="ECO:0000313" key="7">
    <source>
        <dbReference type="EMBL" id="RLN62355.1"/>
    </source>
</evidence>
<feature type="region of interest" description="Disordered" evidence="3">
    <location>
        <begin position="297"/>
        <end position="336"/>
    </location>
</feature>
<dbReference type="InterPro" id="IPR011009">
    <property type="entry name" value="Kinase-like_dom_sf"/>
</dbReference>
<dbReference type="EMBL" id="MBDO02000125">
    <property type="protein sequence ID" value="RLN62355.1"/>
    <property type="molecule type" value="Genomic_DNA"/>
</dbReference>
<evidence type="ECO:0000256" key="1">
    <source>
        <dbReference type="ARBA" id="ARBA00022614"/>
    </source>
</evidence>
<dbReference type="Proteomes" id="UP000277300">
    <property type="component" value="Unassembled WGS sequence"/>
</dbReference>
<evidence type="ECO:0000256" key="3">
    <source>
        <dbReference type="SAM" id="MobiDB-lite"/>
    </source>
</evidence>
<dbReference type="PRINTS" id="PR00109">
    <property type="entry name" value="TYRKINASE"/>
</dbReference>
<dbReference type="SUPFAM" id="SSF52058">
    <property type="entry name" value="L domain-like"/>
    <property type="match status" value="1"/>
</dbReference>
<dbReference type="GO" id="GO:0004674">
    <property type="term" value="F:protein serine/threonine kinase activity"/>
    <property type="evidence" value="ECO:0007669"/>
    <property type="project" value="TreeGrafter"/>
</dbReference>
<proteinExistence type="predicted"/>
<dbReference type="SUPFAM" id="SSF56112">
    <property type="entry name" value="Protein kinase-like (PK-like)"/>
    <property type="match status" value="1"/>
</dbReference>
<dbReference type="SMART" id="SM00220">
    <property type="entry name" value="S_TKc"/>
    <property type="match status" value="1"/>
</dbReference>
<keyword evidence="4" id="KW-0472">Membrane</keyword>
<dbReference type="Pfam" id="PF07714">
    <property type="entry name" value="PK_Tyr_Ser-Thr"/>
    <property type="match status" value="1"/>
</dbReference>
<dbReference type="GO" id="GO:0005524">
    <property type="term" value="F:ATP binding"/>
    <property type="evidence" value="ECO:0007669"/>
    <property type="project" value="InterPro"/>
</dbReference>
<evidence type="ECO:0000256" key="2">
    <source>
        <dbReference type="ARBA" id="ARBA00022737"/>
    </source>
</evidence>
<reference evidence="8 9" key="1">
    <citation type="submission" date="2018-07" db="EMBL/GenBank/DDBJ databases">
        <title>Genome sequencing of oomycete isolates from Chile give support for New Zealand origin for Phytophthora kernoviae and make available the first Nothophytophthora sp. genome.</title>
        <authorList>
            <person name="Studholme D.J."/>
            <person name="Sanfuentes E."/>
            <person name="Panda P."/>
            <person name="Hill R."/>
            <person name="Sambles C."/>
            <person name="Grant M."/>
            <person name="Williams N.M."/>
            <person name="Mcdougal R.L."/>
        </authorList>
    </citation>
    <scope>NUCLEOTIDE SEQUENCE [LARGE SCALE GENOMIC DNA]</scope>
    <source>
        <strain evidence="7">Chile6</strain>
        <strain evidence="6">Chile7</strain>
    </source>
</reference>
<dbReference type="InterPro" id="IPR001611">
    <property type="entry name" value="Leu-rich_rpt"/>
</dbReference>
<dbReference type="InterPro" id="IPR051681">
    <property type="entry name" value="Ser/Thr_Kinases-Pseudokinases"/>
</dbReference>
<evidence type="ECO:0000259" key="5">
    <source>
        <dbReference type="PROSITE" id="PS50011"/>
    </source>
</evidence>
<dbReference type="PROSITE" id="PS50011">
    <property type="entry name" value="PROTEIN_KINASE_DOM"/>
    <property type="match status" value="1"/>
</dbReference>
<evidence type="ECO:0000313" key="9">
    <source>
        <dbReference type="Proteomes" id="UP000284657"/>
    </source>
</evidence>